<dbReference type="InterPro" id="IPR018846">
    <property type="entry name" value="Beta-prop_RSE1/DDB1/CPSF1_1st"/>
</dbReference>
<feature type="region of interest" description="Disordered" evidence="2">
    <location>
        <begin position="117"/>
        <end position="142"/>
    </location>
</feature>
<protein>
    <submittedName>
        <fullName evidence="5">Uncharacterized protein</fullName>
    </submittedName>
</protein>
<organism evidence="5">
    <name type="scientific">Trichophyton rubrum CBS 288.86</name>
    <dbReference type="NCBI Taxonomy" id="1215330"/>
    <lineage>
        <taxon>Eukaryota</taxon>
        <taxon>Fungi</taxon>
        <taxon>Dikarya</taxon>
        <taxon>Ascomycota</taxon>
        <taxon>Pezizomycotina</taxon>
        <taxon>Eurotiomycetes</taxon>
        <taxon>Eurotiomycetidae</taxon>
        <taxon>Onygenales</taxon>
        <taxon>Arthrodermataceae</taxon>
        <taxon>Trichophyton</taxon>
    </lineage>
</organism>
<dbReference type="InterPro" id="IPR058543">
    <property type="entry name" value="Beta-prop_RSE1/DDB1/CPSF1_2nd"/>
</dbReference>
<evidence type="ECO:0000256" key="2">
    <source>
        <dbReference type="SAM" id="MobiDB-lite"/>
    </source>
</evidence>
<evidence type="ECO:0000313" key="5">
    <source>
        <dbReference type="EMBL" id="EZF53494.1"/>
    </source>
</evidence>
<feature type="domain" description="RSE1/DDB1/CPSF1 second beta-propeller" evidence="4">
    <location>
        <begin position="567"/>
        <end position="766"/>
    </location>
</feature>
<dbReference type="PANTHER" id="PTHR10644">
    <property type="entry name" value="DNA REPAIR/RNA PROCESSING CPSF FAMILY"/>
    <property type="match status" value="1"/>
</dbReference>
<dbReference type="EMBL" id="KK207816">
    <property type="protein sequence ID" value="EZF53494.1"/>
    <property type="molecule type" value="Genomic_DNA"/>
</dbReference>
<feature type="compositionally biased region" description="Polar residues" evidence="2">
    <location>
        <begin position="125"/>
        <end position="139"/>
    </location>
</feature>
<dbReference type="Proteomes" id="UP000023758">
    <property type="component" value="Unassembled WGS sequence"/>
</dbReference>
<dbReference type="Pfam" id="PF23726">
    <property type="entry name" value="Beta-prop_RSE1_2nd"/>
    <property type="match status" value="1"/>
</dbReference>
<reference evidence="5" key="1">
    <citation type="submission" date="2014-02" db="EMBL/GenBank/DDBJ databases">
        <title>The Genome Sequence of Trichophyton rubrum (morphotype fischeri) CBS 288.86.</title>
        <authorList>
            <consortium name="The Broad Institute Genomics Platform"/>
            <person name="Cuomo C.A."/>
            <person name="White T.C."/>
            <person name="Graser Y."/>
            <person name="Martinez-Rossi N."/>
            <person name="Heitman J."/>
            <person name="Young S.K."/>
            <person name="Zeng Q."/>
            <person name="Gargeya S."/>
            <person name="Abouelleil A."/>
            <person name="Alvarado L."/>
            <person name="Chapman S.B."/>
            <person name="Gainer-Dewar J."/>
            <person name="Goldberg J."/>
            <person name="Griggs A."/>
            <person name="Gujja S."/>
            <person name="Hansen M."/>
            <person name="Howarth C."/>
            <person name="Imamovic A."/>
            <person name="Larimer J."/>
            <person name="Martinez D."/>
            <person name="Murphy C."/>
            <person name="Pearson M.D."/>
            <person name="Persinoti G."/>
            <person name="Poon T."/>
            <person name="Priest M."/>
            <person name="Roberts A.D."/>
            <person name="Saif S."/>
            <person name="Shea T.D."/>
            <person name="Sykes S.N."/>
            <person name="Wortman J."/>
            <person name="Nusbaum C."/>
            <person name="Birren B."/>
        </authorList>
    </citation>
    <scope>NUCLEOTIDE SEQUENCE [LARGE SCALE GENOMIC DNA]</scope>
    <source>
        <strain evidence="5">CBS 288.86</strain>
    </source>
</reference>
<sequence length="1342" mass="149133">MSLQTTVLVNGTWATRTVDIGELLFRNRESDSILGRAEKAQTPATGILSRTLAQGPAVQWILPARLRHQDQNDVVFIGDKFIQIKELVPSGHLEEVVTKSDFDSRIIGAKIINSQPGPELEDQIKQSGRVSSHSTQGSQDEGKVPPHILVLVLSSKEILFMFTKPGFRGAPEFVYSRRPLPADTSALEEYGRHIAVEPRARAMAICAAQKFFGVFSLKSPSMIQAEMAQGPVNPIKEECFFRADGDILRMEFLYPTPPDNDRIILLLLIAQDSESYYVTYDWTSMETLRSVEPRVNSLRLSNHYRLPTVLIPLIHSTSFMVATHSTMSIYKNVLNTDGPIAPMNCPFPTLEHRPRSRNQVWTHWARARRNRIRNAQFDDIYLCREDGMILYLEIGKSGDIERQSNLGSLGCNLDTAFAILPEGYQAGDVLVTAGSMCGGGLFIEDARKPPRCIQRVPNWGPILDTAVIKARRPTTSSLSKDTQQGMGLPFDRIFTCSGVGPDHGTISELRYGIEAQIGLNIEHGACSSITGVWGISVPKGEGTLCLLTDPMTSSLIFIPISGTEEAFAMDEERSGLDLDHPTLAASITPDGIVIQVTDASIRLSHVVFQQRSSITWGDPNDRAVVAFTSGPLSLVVVALRNGSDVRVELRSISSDENGCKCTLIGPPLALDQEPICFDVEELGGKLYLFIGTGEGKLLIMAIHSLEGLTPHLERGIMMSKDNLDSPVFESLKLISTPGEEKRLMSLFCGLRSGHLIPFRITQDDTSFGKSLTILGWYQNRNTEMIHVSIEIHQLPPHKLGETSVRIGGYESDKTLAVVSCGPGLWRVSHSPIEASLHYSLEKVWITDQSKPEKMQPIVDIFNCVDLPAQAPATGLSGSLLCITDNTLFACSLEKVAKAVPREIRVRGNPKRLVYSEYLNKLIVAYNRVDFDFTSSTEGTKRWIWPKIGFLDPDGETLISAPIDLRARGNESSAPTVLTRQPVGASGEKVTALVDWKFYGEGNEYHMIVVGTSFPQVEYKAGRDICVEYRGRVVYITVRQNPPGIGNIDCMTKRIHMYNQPVRTITSFGPSSLIVASGDDLLMQTLDPSTRKWRSLEPHHLESHAVSITVKEPFIYVLTARHSLIVLRATQEGLILHAQAGVDKGGLDHVNLDGELKTIFTANRGGAVIGLREFGLKDDRLVRPVFSAITPSAVVRVSRSFRPHSGGCEIAYGTTLDGTLYRFQMLTENEWRILRFIQYSCLADTNICPFRRKRRMAVDELCPLPDKPEYMHIDGDILARLISRGARYLEDMMRRTTPDNAPPAYAEKKVERFVEFARLVVGETNDPFTDVLMWMENMLRIEI</sequence>
<dbReference type="InterPro" id="IPR015943">
    <property type="entry name" value="WD40/YVTN_repeat-like_dom_sf"/>
</dbReference>
<evidence type="ECO:0000259" key="4">
    <source>
        <dbReference type="Pfam" id="PF23726"/>
    </source>
</evidence>
<feature type="domain" description="RSE1/DDB1/CPSF1 first beta-propeller" evidence="3">
    <location>
        <begin position="57"/>
        <end position="456"/>
    </location>
</feature>
<dbReference type="Gene3D" id="2.130.10.10">
    <property type="entry name" value="YVTN repeat-like/Quinoprotein amine dehydrogenase"/>
    <property type="match status" value="1"/>
</dbReference>
<accession>A0A022W5C7</accession>
<dbReference type="Pfam" id="PF10433">
    <property type="entry name" value="Beta-prop_RSE1_1st"/>
    <property type="match status" value="1"/>
</dbReference>
<proteinExistence type="predicted"/>
<dbReference type="InterPro" id="IPR050358">
    <property type="entry name" value="RSE1/DDB1/CFT1"/>
</dbReference>
<keyword evidence="1" id="KW-0507">mRNA processing</keyword>
<evidence type="ECO:0000256" key="1">
    <source>
        <dbReference type="ARBA" id="ARBA00022664"/>
    </source>
</evidence>
<dbReference type="HOGENOM" id="CLU_003539_0_0_1"/>
<dbReference type="GO" id="GO:0006397">
    <property type="term" value="P:mRNA processing"/>
    <property type="evidence" value="ECO:0007669"/>
    <property type="project" value="UniProtKB-KW"/>
</dbReference>
<gene>
    <name evidence="5" type="ORF">H103_03587</name>
</gene>
<dbReference type="OrthoDB" id="20774at2759"/>
<evidence type="ECO:0000259" key="3">
    <source>
        <dbReference type="Pfam" id="PF10433"/>
    </source>
</evidence>
<name>A0A022W5C7_TRIRU</name>